<evidence type="ECO:0000256" key="8">
    <source>
        <dbReference type="HAMAP-Rule" id="MF_01333"/>
    </source>
</evidence>
<evidence type="ECO:0000256" key="3">
    <source>
        <dbReference type="ARBA" id="ARBA00022730"/>
    </source>
</evidence>
<dbReference type="GO" id="GO:0006412">
    <property type="term" value="P:translation"/>
    <property type="evidence" value="ECO:0007669"/>
    <property type="project" value="UniProtKB-UniRule"/>
</dbReference>
<name>A0A159Z188_9RHOB</name>
<keyword evidence="4 8" id="KW-0694">RNA-binding</keyword>
<feature type="domain" description="Large ribosomal subunit protein uL5 C-terminal" evidence="11">
    <location>
        <begin position="91"/>
        <end position="183"/>
    </location>
</feature>
<keyword evidence="5 8" id="KW-0689">Ribosomal protein</keyword>
<protein>
    <recommendedName>
        <fullName evidence="7 8">Large ribosomal subunit protein uL5</fullName>
    </recommendedName>
</protein>
<dbReference type="InterPro" id="IPR002132">
    <property type="entry name" value="Ribosomal_uL5"/>
</dbReference>
<dbReference type="HAMAP" id="MF_01333_B">
    <property type="entry name" value="Ribosomal_uL5_B"/>
    <property type="match status" value="1"/>
</dbReference>
<evidence type="ECO:0000256" key="9">
    <source>
        <dbReference type="SAM" id="MobiDB-lite"/>
    </source>
</evidence>
<evidence type="ECO:0000313" key="12">
    <source>
        <dbReference type="EMBL" id="AMY67700.1"/>
    </source>
</evidence>
<evidence type="ECO:0000256" key="6">
    <source>
        <dbReference type="ARBA" id="ARBA00023274"/>
    </source>
</evidence>
<dbReference type="GO" id="GO:0000049">
    <property type="term" value="F:tRNA binding"/>
    <property type="evidence" value="ECO:0007669"/>
    <property type="project" value="UniProtKB-UniRule"/>
</dbReference>
<dbReference type="Proteomes" id="UP000076128">
    <property type="component" value="Chromosome"/>
</dbReference>
<dbReference type="Pfam" id="PF00673">
    <property type="entry name" value="Ribosomal_L5_C"/>
    <property type="match status" value="1"/>
</dbReference>
<dbReference type="SUPFAM" id="SSF55282">
    <property type="entry name" value="RL5-like"/>
    <property type="match status" value="1"/>
</dbReference>
<dbReference type="GO" id="GO:0019843">
    <property type="term" value="F:rRNA binding"/>
    <property type="evidence" value="ECO:0007669"/>
    <property type="project" value="UniProtKB-UniRule"/>
</dbReference>
<evidence type="ECO:0000256" key="2">
    <source>
        <dbReference type="ARBA" id="ARBA00022555"/>
    </source>
</evidence>
<dbReference type="STRING" id="1335048.AKL17_0439"/>
<feature type="region of interest" description="Disordered" evidence="9">
    <location>
        <begin position="182"/>
        <end position="263"/>
    </location>
</feature>
<dbReference type="Pfam" id="PF00281">
    <property type="entry name" value="Ribosomal_L5"/>
    <property type="match status" value="1"/>
</dbReference>
<organism evidence="12 13">
    <name type="scientific">Frigidibacter mobilis</name>
    <dbReference type="NCBI Taxonomy" id="1335048"/>
    <lineage>
        <taxon>Bacteria</taxon>
        <taxon>Pseudomonadati</taxon>
        <taxon>Pseudomonadota</taxon>
        <taxon>Alphaproteobacteria</taxon>
        <taxon>Rhodobacterales</taxon>
        <taxon>Paracoccaceae</taxon>
        <taxon>Frigidibacter</taxon>
    </lineage>
</organism>
<feature type="domain" description="Large ribosomal subunit protein uL5 N-terminal" evidence="10">
    <location>
        <begin position="31"/>
        <end position="87"/>
    </location>
</feature>
<dbReference type="PATRIC" id="fig|1335048.3.peg.458"/>
<evidence type="ECO:0000256" key="1">
    <source>
        <dbReference type="ARBA" id="ARBA00008553"/>
    </source>
</evidence>
<evidence type="ECO:0000259" key="11">
    <source>
        <dbReference type="Pfam" id="PF00673"/>
    </source>
</evidence>
<proteinExistence type="inferred from homology"/>
<dbReference type="GO" id="GO:0003735">
    <property type="term" value="F:structural constituent of ribosome"/>
    <property type="evidence" value="ECO:0007669"/>
    <property type="project" value="InterPro"/>
</dbReference>
<accession>A0A159Z188</accession>
<dbReference type="FunFam" id="3.30.1440.10:FF:000001">
    <property type="entry name" value="50S ribosomal protein L5"/>
    <property type="match status" value="1"/>
</dbReference>
<dbReference type="InterPro" id="IPR020930">
    <property type="entry name" value="Ribosomal_uL5_bac-type"/>
</dbReference>
<dbReference type="PROSITE" id="PS00358">
    <property type="entry name" value="RIBOSOMAL_L5"/>
    <property type="match status" value="1"/>
</dbReference>
<sequence>MLDATIYTPRLKALYKGPIRDALKEEFSYKNGMQIPRLDKIVLNMGVGEAVKDTKKVKQAAEELTLIAGQKAVITKAKKSIAGFRVREEMPLGCKVTLRGDRMYEFLDRLITIALPRVRDFRGVKGTAFDGRGNYAMGLKEQIVFPEIDFDKVDEVLGMDIIICTTAKTDAEAKALLKQFNMPSTADRGRRETHGKSFHGRTREEARQAGQAICRQARRVESDHRRSVPPDGRALQGDSEAGATAPQFVGNPAAQSVPADRPPACVLSQAQTLADHAS</sequence>
<dbReference type="EMBL" id="CP012661">
    <property type="protein sequence ID" value="AMY67700.1"/>
    <property type="molecule type" value="Genomic_DNA"/>
</dbReference>
<evidence type="ECO:0000256" key="4">
    <source>
        <dbReference type="ARBA" id="ARBA00022884"/>
    </source>
</evidence>
<reference evidence="12 13" key="1">
    <citation type="submission" date="2015-09" db="EMBL/GenBank/DDBJ databases">
        <title>Complete genome sequence of Defluviimonas alba cai42t isolated from an oilfield in Xinjiang.</title>
        <authorList>
            <person name="Geng S."/>
            <person name="Pan X."/>
            <person name="Wu X."/>
        </authorList>
    </citation>
    <scope>NUCLEOTIDE SEQUENCE [LARGE SCALE GENOMIC DNA]</scope>
    <source>
        <strain evidence="13">cai42</strain>
    </source>
</reference>
<evidence type="ECO:0000313" key="13">
    <source>
        <dbReference type="Proteomes" id="UP000076128"/>
    </source>
</evidence>
<keyword evidence="6 8" id="KW-0687">Ribonucleoprotein</keyword>
<dbReference type="InterPro" id="IPR031310">
    <property type="entry name" value="Ribosomal_uL5_N"/>
</dbReference>
<dbReference type="GO" id="GO:0005840">
    <property type="term" value="C:ribosome"/>
    <property type="evidence" value="ECO:0007669"/>
    <property type="project" value="UniProtKB-KW"/>
</dbReference>
<keyword evidence="13" id="KW-1185">Reference proteome</keyword>
<comment type="subunit">
    <text evidence="8">Part of the 50S ribosomal subunit; part of the 5S rRNA/L5/L18/L25 subcomplex. Contacts the 5S rRNA and the P site tRNA. Forms a bridge to the 30S subunit in the 70S ribosome.</text>
</comment>
<feature type="compositionally biased region" description="Basic and acidic residues" evidence="9">
    <location>
        <begin position="187"/>
        <end position="207"/>
    </location>
</feature>
<dbReference type="NCBIfam" id="NF000585">
    <property type="entry name" value="PRK00010.1"/>
    <property type="match status" value="1"/>
</dbReference>
<dbReference type="AlphaFoldDB" id="A0A159Z188"/>
<comment type="function">
    <text evidence="8">This is 1 of the proteins that bind and probably mediate the attachment of the 5S RNA into the large ribosomal subunit, where it forms part of the central protuberance. In the 70S ribosome it contacts protein S13 of the 30S subunit (bridge B1b), connecting the 2 subunits; this bridge is implicated in subunit movement. Contacts the P site tRNA; the 5S rRNA and some of its associated proteins might help stabilize positioning of ribosome-bound tRNAs.</text>
</comment>
<evidence type="ECO:0000256" key="5">
    <source>
        <dbReference type="ARBA" id="ARBA00022980"/>
    </source>
</evidence>
<dbReference type="Gene3D" id="3.30.1440.10">
    <property type="match status" value="1"/>
</dbReference>
<feature type="compositionally biased region" description="Basic and acidic residues" evidence="9">
    <location>
        <begin position="218"/>
        <end position="228"/>
    </location>
</feature>
<evidence type="ECO:0000256" key="7">
    <source>
        <dbReference type="ARBA" id="ARBA00035245"/>
    </source>
</evidence>
<gene>
    <name evidence="8" type="primary">rplE</name>
    <name evidence="12" type="ORF">AKL17_0439</name>
</gene>
<keyword evidence="3 8" id="KW-0699">rRNA-binding</keyword>
<dbReference type="KEGG" id="daa:AKL17_0439"/>
<dbReference type="InterPro" id="IPR031309">
    <property type="entry name" value="Ribosomal_uL5_C"/>
</dbReference>
<dbReference type="InterPro" id="IPR020929">
    <property type="entry name" value="Ribosomal_uL5_CS"/>
</dbReference>
<keyword evidence="2 8" id="KW-0820">tRNA-binding</keyword>
<comment type="similarity">
    <text evidence="1 8">Belongs to the universal ribosomal protein uL5 family.</text>
</comment>
<evidence type="ECO:0000259" key="10">
    <source>
        <dbReference type="Pfam" id="PF00281"/>
    </source>
</evidence>
<dbReference type="GO" id="GO:1990904">
    <property type="term" value="C:ribonucleoprotein complex"/>
    <property type="evidence" value="ECO:0007669"/>
    <property type="project" value="UniProtKB-KW"/>
</dbReference>
<dbReference type="PANTHER" id="PTHR11994">
    <property type="entry name" value="60S RIBOSOMAL PROTEIN L11-RELATED"/>
    <property type="match status" value="1"/>
</dbReference>
<dbReference type="InterPro" id="IPR022803">
    <property type="entry name" value="Ribosomal_uL5_dom_sf"/>
</dbReference>